<gene>
    <name evidence="1" type="ORF">C7I84_10785</name>
</gene>
<comment type="caution">
    <text evidence="1">The sequence shown here is derived from an EMBL/GenBank/DDBJ whole genome shotgun (WGS) entry which is preliminary data.</text>
</comment>
<keyword evidence="2" id="KW-1185">Reference proteome</keyword>
<protein>
    <submittedName>
        <fullName evidence="1">Uncharacterized protein</fullName>
    </submittedName>
</protein>
<accession>A0A2P7SD79</accession>
<evidence type="ECO:0000313" key="1">
    <source>
        <dbReference type="EMBL" id="PSJ60466.1"/>
    </source>
</evidence>
<organism evidence="1 2">
    <name type="scientific">Kumtagia ephedrae</name>
    <dbReference type="NCBI Taxonomy" id="2116701"/>
    <lineage>
        <taxon>Bacteria</taxon>
        <taxon>Pseudomonadati</taxon>
        <taxon>Pseudomonadota</taxon>
        <taxon>Alphaproteobacteria</taxon>
        <taxon>Hyphomicrobiales</taxon>
        <taxon>Phyllobacteriaceae</taxon>
        <taxon>Kumtagia</taxon>
    </lineage>
</organism>
<dbReference type="Proteomes" id="UP000241229">
    <property type="component" value="Unassembled WGS sequence"/>
</dbReference>
<proteinExistence type="predicted"/>
<name>A0A2P7SD79_9HYPH</name>
<dbReference type="AlphaFoldDB" id="A0A2P7SD79"/>
<dbReference type="EMBL" id="PXYK01000009">
    <property type="protein sequence ID" value="PSJ60466.1"/>
    <property type="molecule type" value="Genomic_DNA"/>
</dbReference>
<evidence type="ECO:0000313" key="2">
    <source>
        <dbReference type="Proteomes" id="UP000241229"/>
    </source>
</evidence>
<sequence length="64" mass="7057">MLLAAEYLRDEGHYTRFPSNDFRPASRFSLEALDIWTAVDPLGESGRAIFGEGFTPSKNAGGLH</sequence>
<reference evidence="1 2" key="1">
    <citation type="submission" date="2018-03" db="EMBL/GenBank/DDBJ databases">
        <title>The draft genome of Mesorhizobium sp. 6GN-30.</title>
        <authorList>
            <person name="Liu L."/>
            <person name="Li L."/>
            <person name="Wang T."/>
            <person name="Zhang X."/>
            <person name="Liang L."/>
        </authorList>
    </citation>
    <scope>NUCLEOTIDE SEQUENCE [LARGE SCALE GENOMIC DNA]</scope>
    <source>
        <strain evidence="1 2">6GN30</strain>
    </source>
</reference>